<dbReference type="GO" id="GO:0006772">
    <property type="term" value="P:thiamine metabolic process"/>
    <property type="evidence" value="ECO:0007669"/>
    <property type="project" value="UniProtKB-ARBA"/>
</dbReference>
<dbReference type="InterPro" id="IPR016084">
    <property type="entry name" value="Haem_Oase-like_multi-hlx"/>
</dbReference>
<dbReference type="AlphaFoldDB" id="A0A9D4GTD5"/>
<dbReference type="InterPro" id="IPR004305">
    <property type="entry name" value="Thiaminase-2/PQQC"/>
</dbReference>
<dbReference type="GO" id="GO:0005829">
    <property type="term" value="C:cytosol"/>
    <property type="evidence" value="ECO:0007669"/>
    <property type="project" value="TreeGrafter"/>
</dbReference>
<sequence length="216" mass="24279">MSTNMSPRHSTFDAHILGSHSLHKGPLTSPVPGAETLSDFLWSATEHYRTKALNSGFVQGMVKKSLDPEGFGYYMIQDCIFTFKAKTSFDLAAQRADDVSVKQLLIKKAEDFTAYYQGLFAKWHIKDPSGIELGPECTEYVNHEQDVATHKKSIYFIVAIIPCAKLWPWIGEKIKAKVGKRVSQHIPFLVCFIILRSVITSIQSPPMMSVRTQARV</sequence>
<dbReference type="Gene3D" id="1.20.910.10">
    <property type="entry name" value="Heme oxygenase-like"/>
    <property type="match status" value="1"/>
</dbReference>
<dbReference type="EMBL" id="JAIWYP010000005">
    <property type="protein sequence ID" value="KAH3823321.1"/>
    <property type="molecule type" value="Genomic_DNA"/>
</dbReference>
<dbReference type="Proteomes" id="UP000828390">
    <property type="component" value="Unassembled WGS sequence"/>
</dbReference>
<feature type="domain" description="Thiaminase-2/PQQC" evidence="1">
    <location>
        <begin position="57"/>
        <end position="179"/>
    </location>
</feature>
<organism evidence="2 3">
    <name type="scientific">Dreissena polymorpha</name>
    <name type="common">Zebra mussel</name>
    <name type="synonym">Mytilus polymorpha</name>
    <dbReference type="NCBI Taxonomy" id="45954"/>
    <lineage>
        <taxon>Eukaryota</taxon>
        <taxon>Metazoa</taxon>
        <taxon>Spiralia</taxon>
        <taxon>Lophotrochozoa</taxon>
        <taxon>Mollusca</taxon>
        <taxon>Bivalvia</taxon>
        <taxon>Autobranchia</taxon>
        <taxon>Heteroconchia</taxon>
        <taxon>Euheterodonta</taxon>
        <taxon>Imparidentia</taxon>
        <taxon>Neoheterodontei</taxon>
        <taxon>Myida</taxon>
        <taxon>Dreissenoidea</taxon>
        <taxon>Dreissenidae</taxon>
        <taxon>Dreissena</taxon>
    </lineage>
</organism>
<reference evidence="2" key="2">
    <citation type="submission" date="2020-11" db="EMBL/GenBank/DDBJ databases">
        <authorList>
            <person name="McCartney M.A."/>
            <person name="Auch B."/>
            <person name="Kono T."/>
            <person name="Mallez S."/>
            <person name="Becker A."/>
            <person name="Gohl D.M."/>
            <person name="Silverstein K.A.T."/>
            <person name="Koren S."/>
            <person name="Bechman K.B."/>
            <person name="Herman A."/>
            <person name="Abrahante J.E."/>
            <person name="Garbe J."/>
        </authorList>
    </citation>
    <scope>NUCLEOTIDE SEQUENCE</scope>
    <source>
        <strain evidence="2">Duluth1</strain>
        <tissue evidence="2">Whole animal</tissue>
    </source>
</reference>
<name>A0A9D4GTD5_DREPO</name>
<dbReference type="SUPFAM" id="SSF48613">
    <property type="entry name" value="Heme oxygenase-like"/>
    <property type="match status" value="1"/>
</dbReference>
<reference evidence="2" key="1">
    <citation type="journal article" date="2019" name="bioRxiv">
        <title>The Genome of the Zebra Mussel, Dreissena polymorpha: A Resource for Invasive Species Research.</title>
        <authorList>
            <person name="McCartney M.A."/>
            <person name="Auch B."/>
            <person name="Kono T."/>
            <person name="Mallez S."/>
            <person name="Zhang Y."/>
            <person name="Obille A."/>
            <person name="Becker A."/>
            <person name="Abrahante J.E."/>
            <person name="Garbe J."/>
            <person name="Badalamenti J.P."/>
            <person name="Herman A."/>
            <person name="Mangelson H."/>
            <person name="Liachko I."/>
            <person name="Sullivan S."/>
            <person name="Sone E.D."/>
            <person name="Koren S."/>
            <person name="Silverstein K.A.T."/>
            <person name="Beckman K.B."/>
            <person name="Gohl D.M."/>
        </authorList>
    </citation>
    <scope>NUCLEOTIDE SEQUENCE</scope>
    <source>
        <strain evidence="2">Duluth1</strain>
        <tissue evidence="2">Whole animal</tissue>
    </source>
</reference>
<comment type="caution">
    <text evidence="2">The sequence shown here is derived from an EMBL/GenBank/DDBJ whole genome shotgun (WGS) entry which is preliminary data.</text>
</comment>
<evidence type="ECO:0000313" key="3">
    <source>
        <dbReference type="Proteomes" id="UP000828390"/>
    </source>
</evidence>
<evidence type="ECO:0000259" key="1">
    <source>
        <dbReference type="Pfam" id="PF03070"/>
    </source>
</evidence>
<keyword evidence="3" id="KW-1185">Reference proteome</keyword>
<dbReference type="PANTHER" id="PTHR43198:SF2">
    <property type="entry name" value="SI:CH1073-67J19.1-RELATED"/>
    <property type="match status" value="1"/>
</dbReference>
<evidence type="ECO:0000313" key="2">
    <source>
        <dbReference type="EMBL" id="KAH3823321.1"/>
    </source>
</evidence>
<dbReference type="CDD" id="cd19359">
    <property type="entry name" value="TenA_C_Bt3146-like"/>
    <property type="match status" value="1"/>
</dbReference>
<dbReference type="Pfam" id="PF03070">
    <property type="entry name" value="TENA_THI-4"/>
    <property type="match status" value="1"/>
</dbReference>
<accession>A0A9D4GTD5</accession>
<dbReference type="PANTHER" id="PTHR43198">
    <property type="entry name" value="BIFUNCTIONAL TH2 PROTEIN"/>
    <property type="match status" value="1"/>
</dbReference>
<protein>
    <recommendedName>
        <fullName evidence="1">Thiaminase-2/PQQC domain-containing protein</fullName>
    </recommendedName>
</protein>
<gene>
    <name evidence="2" type="ORF">DPMN_125119</name>
</gene>
<proteinExistence type="predicted"/>
<dbReference type="InterPro" id="IPR050967">
    <property type="entry name" value="Thiamine_Salvage_TenA"/>
</dbReference>